<evidence type="ECO:0000313" key="4">
    <source>
        <dbReference type="EMBL" id="KID90903.1"/>
    </source>
</evidence>
<dbReference type="Gene3D" id="3.10.350.10">
    <property type="entry name" value="LysM domain"/>
    <property type="match status" value="1"/>
</dbReference>
<evidence type="ECO:0000313" key="5">
    <source>
        <dbReference type="Proteomes" id="UP000031192"/>
    </source>
</evidence>
<reference evidence="4 5" key="1">
    <citation type="journal article" date="2014" name="Proc. Natl. Acad. Sci. U.S.A.">
        <title>Trajectory and genomic determinants of fungal-pathogen speciation and host adaptation.</title>
        <authorList>
            <person name="Hu X."/>
            <person name="Xiao G."/>
            <person name="Zheng P."/>
            <person name="Shang Y."/>
            <person name="Su Y."/>
            <person name="Zhang X."/>
            <person name="Liu X."/>
            <person name="Zhan S."/>
            <person name="St Leger R.J."/>
            <person name="Wang C."/>
        </authorList>
    </citation>
    <scope>NUCLEOTIDE SEQUENCE [LARGE SCALE GENOMIC DNA]</scope>
    <source>
        <strain evidence="4 5">ARSEF 977</strain>
    </source>
</reference>
<dbReference type="Proteomes" id="UP000031192">
    <property type="component" value="Unassembled WGS sequence"/>
</dbReference>
<dbReference type="InterPro" id="IPR036779">
    <property type="entry name" value="LysM_dom_sf"/>
</dbReference>
<dbReference type="InterPro" id="IPR045030">
    <property type="entry name" value="LYSM1-4"/>
</dbReference>
<dbReference type="HOGENOM" id="CLU_070842_0_0_1"/>
<sequence length="271" mass="30137">MDGRIKTSLGHKASHVPIASTTEQPVIANSHDNHDSFAPSHHGVLRNLRNNSPVTGYADKNPRFSQYCPYCQISSTPSPLPQGLKDPPSYALVSQSRTMDSGPPPYTPVDAKPQPKRNEGTSAGVDEKSTADDTLHFLNHNHDSITSLSFRYGVPAVALRRANNITSDYLLQGRKTILIPGEYYKGGVSLSPTPIDGEDEELRKSKIRRFMTSCKVSDYNIAQLYLDKSGYDFGASVQAYFDDEAWEREQARNGANKAITRTKNLGFFWRR</sequence>
<dbReference type="CDD" id="cd00118">
    <property type="entry name" value="LysM"/>
    <property type="match status" value="1"/>
</dbReference>
<dbReference type="OrthoDB" id="2107166at2759"/>
<comment type="similarity">
    <text evidence="1">Belongs to the secreted LysM effector family.</text>
</comment>
<dbReference type="PANTHER" id="PTHR20932:SF31">
    <property type="entry name" value="RING-TYPE DOMAIN-CONTAINING PROTEIN"/>
    <property type="match status" value="1"/>
</dbReference>
<evidence type="ECO:0000256" key="1">
    <source>
        <dbReference type="ARBA" id="ARBA00044955"/>
    </source>
</evidence>
<evidence type="ECO:0000259" key="3">
    <source>
        <dbReference type="Pfam" id="PF01476"/>
    </source>
</evidence>
<protein>
    <submittedName>
        <fullName evidence="4">Peptidoglycan-binding lysin domain protein</fullName>
    </submittedName>
</protein>
<evidence type="ECO:0000256" key="2">
    <source>
        <dbReference type="SAM" id="MobiDB-lite"/>
    </source>
</evidence>
<dbReference type="Pfam" id="PF01476">
    <property type="entry name" value="LysM"/>
    <property type="match status" value="1"/>
</dbReference>
<feature type="domain" description="LysM" evidence="3">
    <location>
        <begin position="143"/>
        <end position="180"/>
    </location>
</feature>
<comment type="caution">
    <text evidence="4">The sequence shown here is derived from an EMBL/GenBank/DDBJ whole genome shotgun (WGS) entry which is preliminary data.</text>
</comment>
<keyword evidence="5" id="KW-1185">Reference proteome</keyword>
<feature type="region of interest" description="Disordered" evidence="2">
    <location>
        <begin position="28"/>
        <end position="58"/>
    </location>
</feature>
<dbReference type="InterPro" id="IPR018392">
    <property type="entry name" value="LysM"/>
</dbReference>
<accession>A0A0B4H6G1</accession>
<feature type="region of interest" description="Disordered" evidence="2">
    <location>
        <begin position="76"/>
        <end position="127"/>
    </location>
</feature>
<gene>
    <name evidence="4" type="ORF">MGU_01857</name>
</gene>
<dbReference type="PANTHER" id="PTHR20932">
    <property type="entry name" value="LYSM AND PUTATIVE PEPTIDOGLYCAN-BINDING DOMAIN-CONTAINING PROTEIN"/>
    <property type="match status" value="1"/>
</dbReference>
<dbReference type="AlphaFoldDB" id="A0A0B4H6G1"/>
<dbReference type="EMBL" id="AZNH01000004">
    <property type="protein sequence ID" value="KID90903.1"/>
    <property type="molecule type" value="Genomic_DNA"/>
</dbReference>
<name>A0A0B4H6G1_METGA</name>
<proteinExistence type="inferred from homology"/>
<organism evidence="4 5">
    <name type="scientific">Metarhizium guizhouense (strain ARSEF 977)</name>
    <dbReference type="NCBI Taxonomy" id="1276136"/>
    <lineage>
        <taxon>Eukaryota</taxon>
        <taxon>Fungi</taxon>
        <taxon>Dikarya</taxon>
        <taxon>Ascomycota</taxon>
        <taxon>Pezizomycotina</taxon>
        <taxon>Sordariomycetes</taxon>
        <taxon>Hypocreomycetidae</taxon>
        <taxon>Hypocreales</taxon>
        <taxon>Clavicipitaceae</taxon>
        <taxon>Metarhizium</taxon>
    </lineage>
</organism>